<dbReference type="OrthoDB" id="8956208at2"/>
<feature type="transmembrane region" description="Helical" evidence="1">
    <location>
        <begin position="300"/>
        <end position="320"/>
    </location>
</feature>
<dbReference type="EMBL" id="QPJK01000003">
    <property type="protein sequence ID" value="RCW73014.1"/>
    <property type="molecule type" value="Genomic_DNA"/>
</dbReference>
<evidence type="ECO:0000256" key="1">
    <source>
        <dbReference type="SAM" id="Phobius"/>
    </source>
</evidence>
<keyword evidence="1" id="KW-0812">Transmembrane</keyword>
<dbReference type="RefSeq" id="WP_114468379.1">
    <property type="nucleotide sequence ID" value="NZ_QPJK01000003.1"/>
</dbReference>
<dbReference type="GO" id="GO:0016747">
    <property type="term" value="F:acyltransferase activity, transferring groups other than amino-acyl groups"/>
    <property type="evidence" value="ECO:0007669"/>
    <property type="project" value="InterPro"/>
</dbReference>
<feature type="transmembrane region" description="Helical" evidence="1">
    <location>
        <begin position="168"/>
        <end position="186"/>
    </location>
</feature>
<organism evidence="3 4">
    <name type="scientific">Pseudorhodoferax soli</name>
    <dbReference type="NCBI Taxonomy" id="545864"/>
    <lineage>
        <taxon>Bacteria</taxon>
        <taxon>Pseudomonadati</taxon>
        <taxon>Pseudomonadota</taxon>
        <taxon>Betaproteobacteria</taxon>
        <taxon>Burkholderiales</taxon>
        <taxon>Comamonadaceae</taxon>
    </lineage>
</organism>
<keyword evidence="1" id="KW-1133">Transmembrane helix</keyword>
<sequence length="350" mass="37408">MNDRLGPVDALKAFACVLIVWHHLAFYGPMSDLARPLAPAVVDWLYTYGRMAVQLFLVVSGFLLARGVGPGRPPSKPWPEQVGRRYLRLLVPYAAALVLAILVADVVRASVGHPDAPGTPTWTQLLAHLLMVQDLVGEESLSAGVWYVAIDLQLFALATLLCRLPGQWSVVAVAALTAASLLWCNLDPRLDATALYFFGAYGLGLLAGWAARGPRPWACLAAVALLGIVALALGWRDRIAVAWVCALGLGALQATGAMDWQPPRWMAWLAAISYPVFLVHFAVLLAVGSLWAWWWPDGPLVHALGMGVAFGLSLLAGAGLHRMAQGIVRPRAALGWQVAVLAAGLVAMAV</sequence>
<protein>
    <submittedName>
        <fullName evidence="3">Peptidoglycan/LPS O-acetylase OafA/YrhL</fullName>
    </submittedName>
</protein>
<dbReference type="InterPro" id="IPR002656">
    <property type="entry name" value="Acyl_transf_3_dom"/>
</dbReference>
<dbReference type="InterPro" id="IPR052728">
    <property type="entry name" value="O2_lipid_transport_reg"/>
</dbReference>
<feature type="transmembrane region" description="Helical" evidence="1">
    <location>
        <begin position="332"/>
        <end position="349"/>
    </location>
</feature>
<feature type="transmembrane region" description="Helical" evidence="1">
    <location>
        <begin position="45"/>
        <end position="65"/>
    </location>
</feature>
<keyword evidence="1" id="KW-0472">Membrane</keyword>
<feature type="transmembrane region" description="Helical" evidence="1">
    <location>
        <begin position="267"/>
        <end position="294"/>
    </location>
</feature>
<name>A0A368Y461_9BURK</name>
<feature type="transmembrane region" description="Helical" evidence="1">
    <location>
        <begin position="192"/>
        <end position="210"/>
    </location>
</feature>
<feature type="transmembrane region" description="Helical" evidence="1">
    <location>
        <begin position="217"/>
        <end position="235"/>
    </location>
</feature>
<feature type="transmembrane region" description="Helical" evidence="1">
    <location>
        <begin position="12"/>
        <end position="30"/>
    </location>
</feature>
<dbReference type="Proteomes" id="UP000252884">
    <property type="component" value="Unassembled WGS sequence"/>
</dbReference>
<dbReference type="Pfam" id="PF01757">
    <property type="entry name" value="Acyl_transf_3"/>
    <property type="match status" value="1"/>
</dbReference>
<feature type="transmembrane region" description="Helical" evidence="1">
    <location>
        <begin position="86"/>
        <end position="104"/>
    </location>
</feature>
<dbReference type="AlphaFoldDB" id="A0A368Y461"/>
<reference evidence="3 4" key="1">
    <citation type="submission" date="2018-07" db="EMBL/GenBank/DDBJ databases">
        <title>Genomic Encyclopedia of Type Strains, Phase IV (KMG-IV): sequencing the most valuable type-strain genomes for metagenomic binning, comparative biology and taxonomic classification.</title>
        <authorList>
            <person name="Goeker M."/>
        </authorList>
    </citation>
    <scope>NUCLEOTIDE SEQUENCE [LARGE SCALE GENOMIC DNA]</scope>
    <source>
        <strain evidence="3 4">DSM 21634</strain>
    </source>
</reference>
<comment type="caution">
    <text evidence="3">The sequence shown here is derived from an EMBL/GenBank/DDBJ whole genome shotgun (WGS) entry which is preliminary data.</text>
</comment>
<feature type="domain" description="Acyltransferase 3" evidence="2">
    <location>
        <begin position="8"/>
        <end position="315"/>
    </location>
</feature>
<evidence type="ECO:0000313" key="4">
    <source>
        <dbReference type="Proteomes" id="UP000252884"/>
    </source>
</evidence>
<gene>
    <name evidence="3" type="ORF">DES41_103623</name>
</gene>
<keyword evidence="4" id="KW-1185">Reference proteome</keyword>
<evidence type="ECO:0000259" key="2">
    <source>
        <dbReference type="Pfam" id="PF01757"/>
    </source>
</evidence>
<dbReference type="PANTHER" id="PTHR11161:SF0">
    <property type="entry name" value="O-ACYLTRANSFERASE LIKE PROTEIN"/>
    <property type="match status" value="1"/>
</dbReference>
<dbReference type="PANTHER" id="PTHR11161">
    <property type="entry name" value="O-ACYLTRANSFERASE"/>
    <property type="match status" value="1"/>
</dbReference>
<accession>A0A368Y461</accession>
<evidence type="ECO:0000313" key="3">
    <source>
        <dbReference type="EMBL" id="RCW73014.1"/>
    </source>
</evidence>
<proteinExistence type="predicted"/>